<feature type="compositionally biased region" description="Basic and acidic residues" evidence="6">
    <location>
        <begin position="193"/>
        <end position="202"/>
    </location>
</feature>
<feature type="region of interest" description="Disordered" evidence="6">
    <location>
        <begin position="1417"/>
        <end position="1469"/>
    </location>
</feature>
<proteinExistence type="predicted"/>
<feature type="region of interest" description="Disordered" evidence="6">
    <location>
        <begin position="145"/>
        <end position="164"/>
    </location>
</feature>
<dbReference type="PROSITE" id="PS50157">
    <property type="entry name" value="ZINC_FINGER_C2H2_2"/>
    <property type="match status" value="6"/>
</dbReference>
<dbReference type="GO" id="GO:0008270">
    <property type="term" value="F:zinc ion binding"/>
    <property type="evidence" value="ECO:0007669"/>
    <property type="project" value="UniProtKB-KW"/>
</dbReference>
<dbReference type="FunFam" id="3.30.160.60:FF:000655">
    <property type="entry name" value="Zinc finger protein 462"/>
    <property type="match status" value="1"/>
</dbReference>
<feature type="region of interest" description="Disordered" evidence="6">
    <location>
        <begin position="1762"/>
        <end position="1803"/>
    </location>
</feature>
<dbReference type="Ensembl" id="ENSKMAT00000009533.1">
    <property type="protein sequence ID" value="ENSKMAP00000009392.1"/>
    <property type="gene ID" value="ENSKMAG00000007046.1"/>
</dbReference>
<feature type="compositionally biased region" description="Polar residues" evidence="6">
    <location>
        <begin position="591"/>
        <end position="606"/>
    </location>
</feature>
<evidence type="ECO:0000259" key="7">
    <source>
        <dbReference type="PROSITE" id="PS50157"/>
    </source>
</evidence>
<accession>A0A3Q3F7E2</accession>
<keyword evidence="3 5" id="KW-0863">Zinc-finger</keyword>
<feature type="region of interest" description="Disordered" evidence="6">
    <location>
        <begin position="838"/>
        <end position="874"/>
    </location>
</feature>
<evidence type="ECO:0000256" key="6">
    <source>
        <dbReference type="SAM" id="MobiDB-lite"/>
    </source>
</evidence>
<dbReference type="InterPro" id="IPR013087">
    <property type="entry name" value="Znf_C2H2_type"/>
</dbReference>
<feature type="compositionally biased region" description="Acidic residues" evidence="6">
    <location>
        <begin position="1794"/>
        <end position="1803"/>
    </location>
</feature>
<feature type="region of interest" description="Disordered" evidence="6">
    <location>
        <begin position="1197"/>
        <end position="1233"/>
    </location>
</feature>
<feature type="compositionally biased region" description="Basic and acidic residues" evidence="6">
    <location>
        <begin position="1424"/>
        <end position="1434"/>
    </location>
</feature>
<feature type="region of interest" description="Disordered" evidence="6">
    <location>
        <begin position="2207"/>
        <end position="2270"/>
    </location>
</feature>
<dbReference type="PANTHER" id="PTHR24403:SF58">
    <property type="entry name" value="ZINC FINGER PROTEIN 462"/>
    <property type="match status" value="1"/>
</dbReference>
<name>A0A3Q3F7E2_KRYMA</name>
<feature type="region of interest" description="Disordered" evidence="6">
    <location>
        <begin position="255"/>
        <end position="326"/>
    </location>
</feature>
<protein>
    <submittedName>
        <fullName evidence="8">Zinc finger protein 462-like</fullName>
    </submittedName>
</protein>
<dbReference type="SMART" id="SM00355">
    <property type="entry name" value="ZnF_C2H2"/>
    <property type="match status" value="30"/>
</dbReference>
<keyword evidence="4" id="KW-0862">Zinc</keyword>
<feature type="region of interest" description="Disordered" evidence="6">
    <location>
        <begin position="464"/>
        <end position="504"/>
    </location>
</feature>
<feature type="domain" description="C2H2-type" evidence="7">
    <location>
        <begin position="2376"/>
        <end position="2400"/>
    </location>
</feature>
<feature type="compositionally biased region" description="Polar residues" evidence="6">
    <location>
        <begin position="838"/>
        <end position="847"/>
    </location>
</feature>
<feature type="compositionally biased region" description="Basic and acidic residues" evidence="6">
    <location>
        <begin position="2297"/>
        <end position="2333"/>
    </location>
</feature>
<feature type="domain" description="C2H2-type" evidence="7">
    <location>
        <begin position="1955"/>
        <end position="1982"/>
    </location>
</feature>
<reference evidence="8" key="2">
    <citation type="submission" date="2025-09" db="UniProtKB">
        <authorList>
            <consortium name="Ensembl"/>
        </authorList>
    </citation>
    <scope>IDENTIFICATION</scope>
</reference>
<keyword evidence="1" id="KW-0479">Metal-binding</keyword>
<feature type="compositionally biased region" description="Polar residues" evidence="6">
    <location>
        <begin position="2242"/>
        <end position="2254"/>
    </location>
</feature>
<dbReference type="Pfam" id="PF23075">
    <property type="entry name" value="zf-C2H2_ZNF462_11"/>
    <property type="match status" value="2"/>
</dbReference>
<dbReference type="OrthoDB" id="4737882at2759"/>
<feature type="compositionally biased region" description="Low complexity" evidence="6">
    <location>
        <begin position="209"/>
        <end position="220"/>
    </location>
</feature>
<dbReference type="RefSeq" id="XP_017267920.1">
    <property type="nucleotide sequence ID" value="XM_017412431.3"/>
</dbReference>
<evidence type="ECO:0000313" key="9">
    <source>
        <dbReference type="Proteomes" id="UP000264800"/>
    </source>
</evidence>
<dbReference type="GeneID" id="108233761"/>
<evidence type="ECO:0000256" key="1">
    <source>
        <dbReference type="ARBA" id="ARBA00022723"/>
    </source>
</evidence>
<feature type="compositionally biased region" description="Basic and acidic residues" evidence="6">
    <location>
        <begin position="469"/>
        <end position="478"/>
    </location>
</feature>
<feature type="domain" description="C2H2-type" evidence="7">
    <location>
        <begin position="1675"/>
        <end position="1698"/>
    </location>
</feature>
<feature type="compositionally biased region" description="Low complexity" evidence="6">
    <location>
        <begin position="864"/>
        <end position="874"/>
    </location>
</feature>
<evidence type="ECO:0000256" key="5">
    <source>
        <dbReference type="PROSITE-ProRule" id="PRU00042"/>
    </source>
</evidence>
<feature type="compositionally biased region" description="Basic and acidic residues" evidence="6">
    <location>
        <begin position="1769"/>
        <end position="1787"/>
    </location>
</feature>
<feature type="compositionally biased region" description="Acidic residues" evidence="6">
    <location>
        <begin position="2037"/>
        <end position="2051"/>
    </location>
</feature>
<feature type="region of interest" description="Disordered" evidence="6">
    <location>
        <begin position="188"/>
        <end position="220"/>
    </location>
</feature>
<evidence type="ECO:0000256" key="2">
    <source>
        <dbReference type="ARBA" id="ARBA00022737"/>
    </source>
</evidence>
<dbReference type="GeneTree" id="ENSGT00940000156411"/>
<feature type="compositionally biased region" description="Polar residues" evidence="6">
    <location>
        <begin position="1650"/>
        <end position="1659"/>
    </location>
</feature>
<dbReference type="InterPro" id="IPR059058">
    <property type="entry name" value="Znf-C2H2_ZNF462"/>
</dbReference>
<feature type="compositionally biased region" description="Basic and acidic residues" evidence="6">
    <location>
        <begin position="552"/>
        <end position="566"/>
    </location>
</feature>
<reference evidence="8" key="1">
    <citation type="submission" date="2025-08" db="UniProtKB">
        <authorList>
            <consortium name="Ensembl"/>
        </authorList>
    </citation>
    <scope>IDENTIFICATION</scope>
</reference>
<feature type="domain" description="C2H2-type" evidence="7">
    <location>
        <begin position="31"/>
        <end position="54"/>
    </location>
</feature>
<dbReference type="InterPro" id="IPR036236">
    <property type="entry name" value="Znf_C2H2_sf"/>
</dbReference>
<dbReference type="GO" id="GO:0045944">
    <property type="term" value="P:positive regulation of transcription by RNA polymerase II"/>
    <property type="evidence" value="ECO:0007669"/>
    <property type="project" value="TreeGrafter"/>
</dbReference>
<dbReference type="Pfam" id="PF23225">
    <property type="entry name" value="zf-C2H2_7th_ZNF462"/>
    <property type="match status" value="3"/>
</dbReference>
<feature type="domain" description="C2H2-type" evidence="7">
    <location>
        <begin position="1474"/>
        <end position="1497"/>
    </location>
</feature>
<dbReference type="PROSITE" id="PS00028">
    <property type="entry name" value="ZINC_FINGER_C2H2_1"/>
    <property type="match status" value="10"/>
</dbReference>
<feature type="compositionally biased region" description="Basic and acidic residues" evidence="6">
    <location>
        <begin position="2207"/>
        <end position="2218"/>
    </location>
</feature>
<feature type="compositionally biased region" description="Basic and acidic residues" evidence="6">
    <location>
        <begin position="2144"/>
        <end position="2153"/>
    </location>
</feature>
<feature type="region of interest" description="Disordered" evidence="6">
    <location>
        <begin position="2297"/>
        <end position="2347"/>
    </location>
</feature>
<sequence length="2400" mass="270291">MQSDSMQFSTFERLKESSNQAAAQSTPIRSYDCTKCPLIFKSKVYLYEHLNKVHCLDVDAALRGAGLKYAESNKAGAESGSGRSSGKPFECKLCDFKSLHRDVFNRHEKRCQRTENLDLVEAVVISEDPDSEGVDVSTNQCNEASEMEDDPLFPSVKSTSNTKCAPNASKDIKTYKRPQQTITKFLTASTESPHPKLADETKAAPTSQEAPSSCSPSSSAECKVRAKSLIDISLRGTFKFLQNDQLLITDHVAPKPKDGYKEIQSSVTQSADNQSSEGPLAKKIKLSKEQTALPEQENVSKPPPVSSEFSFEVSEDEEEKKPNLNRDTSNPKVYFCKHCSYRDGSFRRMNFHYHNEHPYIRCNAAYIQVSDDQSASFRCFECPAEFVSPVDLKWHYTEKHPDAADVFKMKLNELRLVFRCFSCSFTTSVLKALREHYKEKHPDCELDNPLLFCQYSDSRSQDGLTLVETSEKTSREPSSEEAGAPCKEDRNTPSPQRPASNGADVAPYKCSKCEFMHKSAVVMHVHYQKKHPDKAVTLDKIKQLARGASRVTPEKETFQKTKDKPELSLQNKINPFSPKDAAEASEKPSEVSATNPVQNKSTTKTPSFKRGRETSPAAGKTLAASPADAYYCRFCSYSSFEIRSVLGHHYARHSMKPPVTMKGILQYSIKVRKTVVKSQIQSNAKKRVRISSKPNSRPEQVAAGASVEEPDAYADAEKLFFCHSCNFGNPSAQGVLNHQVRAHEYIITNTNSIIEYTALTREKIKKSKSDRKGSSSSTFLPLPVLNRGDEEKFFCDLCNYRHKSMVKVLSHYSKTHRSCADKAAVLYQYTSEVLRQARKNSTNQQQLEKTEKRKKTSDKPAMTSSGAAPPSAGASETQRKLKCYICSYSTQYLSLLKAHLRKTHKSKRSISDILGVCFRQGALEAGFHCEWCVFSHRNSKVVFRHYQEQHPECTTNLDFIRERLCVGLNKLQLKKRKAKLNSAQRADDAGSGSGHSNDKPYPCNMCSFKGSSKSGLTRHKNEIHPAMDDKPDPLQNKGASVKSQLEDLNEMPGVFESFQVPLEDTDAAEFRCSSCPATFPTQHGLSIHCGMKHLELINVEELRKRQAKTQMRVHVFKCPHCTYVNTNYQGILAHCQMKHPDLQSRADSLHVDLEHLYNRNKYIRSYKSGEILKFKGHMCQTCPQICASRDKLNSHCEQNHSAAAPSPLQPAPQPSPVRKIKLTKPHSGHESVSKGFLQSKYSRLKCQQCSYVCTTKIGLSRHMQKQHADSASKDSVYKCSLCQLLYFSKHLLGRHYAKRHGKAAYLRYYVPVHKQADQEPEDPPAAQQQQNDSSEDKRLVFKCPKCPYVNVTYHGILTHCQMKHPAVEARADQLETGEIFVSDIVRCSNGKGTYERGYLCKLCPQIHPTLMKLKNHLKAKHGKAASEAEAEKPAGGDSPGSTMEAVSQADAPEPVPGPGPQTTPDREQPQDTSYVCQLCAFATSSRKNLQNHYKNIHKLNAASRYKLLQKYNKRNRNYLSQYAEHKRSKTVRCKTCPDLVFDSSPSLIEHYNTFHGLGSKSDFTVISLGIKRKKTTGVYRCAHCLMKLNGLRYLWFHLDRHRAEMMETAEETQKEASPTGASSDPEPSELRGRDEATAEQSRVPEEAAATRSSRQTTPSKAAEVDPEAEEEKDGLPCKHCHRLFRSLKGLRLHERSHAVMAAIKNLDNLPTMELKHDIKKIIFYKSGTLKPFRCSCCSYRTNLMALMHSHILKTHQDIIQKDSVQTSSSRDEEISQEAEKEPSDSPEKITNPPEPEEEPEETEGTLYLEPADVQRQLNHYSLMARLADRPSSGVLEATLPENCLLQCEICNFNTEHLSSIRRHYLNRHGKKMLRCKDCEFFTCSRKTLEMHVKMGHSTCQSEPTHQKDLRCPFCLYQTKNKNNMIDHIVLHREERVVPVEVRRPKLSRYLQGVVFRCHRCTFSSGSDENLRAHVARHDDVKPYQCRLCYFDCAQLAHLEAHLSDKHQVLRNHELVGQVSLDHLEARIDRMLQKNDEYDNDDKEAETEEFAADSDGGPHGDSAAERDAEEKMELASEYARGKQEQRGDEESPSKVSVSDAAARARCEQDFQARERSVSDEHPVVVKVEELNPKEGGDGVLSEARSGPEKERQKETAAGSSSTFRTADLANANRLRVRELRRSIDAKIEDDIVRHVLLLDQSHRWEHQKQAVKTEGRNVDSDASVDVSPDEDGGPALAQDQESRAGSISSDTNCAQANKARAQGGFRPRKHLLTLPPSYTQLKLSFKGGAGGCLTSCKQETHADAPEPREEMPVLEKERHKEEEEAADLELKKEEEAEVSTEDASQYRKQEVSNIHKGETTTTTTGEAAEVLREEKPFACVFCGRNLTNASELSCHVSRHRL</sequence>
<feature type="compositionally biased region" description="Basic and acidic residues" evidence="6">
    <location>
        <begin position="580"/>
        <end position="589"/>
    </location>
</feature>
<keyword evidence="2" id="KW-0677">Repeat</keyword>
<dbReference type="Gene3D" id="3.30.160.60">
    <property type="entry name" value="Classic Zinc Finger"/>
    <property type="match status" value="8"/>
</dbReference>
<dbReference type="InterPro" id="IPR059059">
    <property type="entry name" value="Znf-C2H2_7th_ZNF462"/>
</dbReference>
<feature type="compositionally biased region" description="Basic and acidic residues" evidence="6">
    <location>
        <begin position="2055"/>
        <end position="2091"/>
    </location>
</feature>
<evidence type="ECO:0000256" key="3">
    <source>
        <dbReference type="ARBA" id="ARBA00022771"/>
    </source>
</evidence>
<organism evidence="8 9">
    <name type="scientific">Kryptolebias marmoratus</name>
    <name type="common">Mangrove killifish</name>
    <name type="synonym">Rivulus marmoratus</name>
    <dbReference type="NCBI Taxonomy" id="37003"/>
    <lineage>
        <taxon>Eukaryota</taxon>
        <taxon>Metazoa</taxon>
        <taxon>Chordata</taxon>
        <taxon>Craniata</taxon>
        <taxon>Vertebrata</taxon>
        <taxon>Euteleostomi</taxon>
        <taxon>Actinopterygii</taxon>
        <taxon>Neopterygii</taxon>
        <taxon>Teleostei</taxon>
        <taxon>Neoteleostei</taxon>
        <taxon>Acanthomorphata</taxon>
        <taxon>Ovalentaria</taxon>
        <taxon>Atherinomorphae</taxon>
        <taxon>Cyprinodontiformes</taxon>
        <taxon>Rivulidae</taxon>
        <taxon>Kryptolebias</taxon>
    </lineage>
</organism>
<feature type="domain" description="C2H2-type" evidence="7">
    <location>
        <begin position="881"/>
        <end position="909"/>
    </location>
</feature>
<dbReference type="SUPFAM" id="SSF57667">
    <property type="entry name" value="beta-beta-alpha zinc fingers"/>
    <property type="match status" value="3"/>
</dbReference>
<keyword evidence="9" id="KW-1185">Reference proteome</keyword>
<dbReference type="PANTHER" id="PTHR24403">
    <property type="entry name" value="ZINC FINGER PROTEIN"/>
    <property type="match status" value="1"/>
</dbReference>
<feature type="region of interest" description="Disordered" evidence="6">
    <location>
        <begin position="2032"/>
        <end position="2101"/>
    </location>
</feature>
<feature type="region of interest" description="Disordered" evidence="6">
    <location>
        <begin position="1606"/>
        <end position="1673"/>
    </location>
</feature>
<feature type="region of interest" description="Disordered" evidence="6">
    <location>
        <begin position="2129"/>
        <end position="2161"/>
    </location>
</feature>
<dbReference type="InterPro" id="IPR050688">
    <property type="entry name" value="Zinc_finger/UBP_domain"/>
</dbReference>
<feature type="region of interest" description="Disordered" evidence="6">
    <location>
        <begin position="547"/>
        <end position="620"/>
    </location>
</feature>
<dbReference type="Proteomes" id="UP000264800">
    <property type="component" value="Unplaced"/>
</dbReference>
<feature type="compositionally biased region" description="Polar residues" evidence="6">
    <location>
        <begin position="263"/>
        <end position="277"/>
    </location>
</feature>
<dbReference type="GO" id="GO:0005634">
    <property type="term" value="C:nucleus"/>
    <property type="evidence" value="ECO:0007669"/>
    <property type="project" value="TreeGrafter"/>
</dbReference>
<evidence type="ECO:0000256" key="4">
    <source>
        <dbReference type="ARBA" id="ARBA00022833"/>
    </source>
</evidence>
<dbReference type="STRING" id="37003.ENSKMAP00000009392"/>
<feature type="region of interest" description="Disordered" evidence="6">
    <location>
        <begin position="1316"/>
        <end position="1336"/>
    </location>
</feature>
<dbReference type="KEGG" id="kmr:108233761"/>
<dbReference type="OMA" id="ERGYMCK"/>
<evidence type="ECO:0000313" key="8">
    <source>
        <dbReference type="Ensembl" id="ENSKMAP00000009392.1"/>
    </source>
</evidence>